<feature type="domain" description="Deacetylase PdaC" evidence="3">
    <location>
        <begin position="29"/>
        <end position="116"/>
    </location>
</feature>
<evidence type="ECO:0000259" key="3">
    <source>
        <dbReference type="Pfam" id="PF13739"/>
    </source>
</evidence>
<sequence>MMNQLKFVLSMLFIVSSFAVQAATSASLKKETSTYIIDVKYPQGFKDANVNTVVKDFIEQTQKSFFSELSEDENVALDVSGKSGLNITYSIAYEQNDALSVRFNISIYHRGAAHPLNTTAVLNFVNNRQVELAGLFVNGADYLKTISELSSKEITAKNISDAKWIKEGTKPVAENYHVWSFSPKGLEIIFDSYQVAAYVYGPQIVSIPLSAISAMLKPEIQKTVWKS</sequence>
<dbReference type="EMBL" id="CP071527">
    <property type="protein sequence ID" value="USQ14716.1"/>
    <property type="molecule type" value="Genomic_DNA"/>
</dbReference>
<dbReference type="Pfam" id="PF11738">
    <property type="entry name" value="DUF3298"/>
    <property type="match status" value="1"/>
</dbReference>
<proteinExistence type="predicted"/>
<feature type="domain" description="DUF3298" evidence="2">
    <location>
        <begin position="135"/>
        <end position="210"/>
    </location>
</feature>
<accession>A0ABY4YB19</accession>
<dbReference type="InterPro" id="IPR037126">
    <property type="entry name" value="PdaC/RsiV-like_sf"/>
</dbReference>
<evidence type="ECO:0000313" key="4">
    <source>
        <dbReference type="EMBL" id="USQ14716.1"/>
    </source>
</evidence>
<reference evidence="4" key="1">
    <citation type="submission" date="2021-03" db="EMBL/GenBank/DDBJ databases">
        <title>Legionella lytica PCM 2298.</title>
        <authorList>
            <person name="Koper P."/>
        </authorList>
    </citation>
    <scope>NUCLEOTIDE SEQUENCE</scope>
    <source>
        <strain evidence="4">PCM 2298</strain>
    </source>
</reference>
<dbReference type="Gene3D" id="3.90.640.20">
    <property type="entry name" value="Heat-shock cognate protein, ATPase"/>
    <property type="match status" value="1"/>
</dbReference>
<evidence type="ECO:0000256" key="1">
    <source>
        <dbReference type="SAM" id="SignalP"/>
    </source>
</evidence>
<name>A0ABY4YB19_9GAMM</name>
<dbReference type="Proteomes" id="UP001057474">
    <property type="component" value="Chromosome"/>
</dbReference>
<keyword evidence="1" id="KW-0732">Signal</keyword>
<dbReference type="InterPro" id="IPR025303">
    <property type="entry name" value="PdaC"/>
</dbReference>
<dbReference type="RefSeq" id="WP_252581383.1">
    <property type="nucleotide sequence ID" value="NZ_CP071527.1"/>
</dbReference>
<dbReference type="InterPro" id="IPR021729">
    <property type="entry name" value="DUF3298"/>
</dbReference>
<keyword evidence="5" id="KW-1185">Reference proteome</keyword>
<gene>
    <name evidence="4" type="ORF">J2N86_05275</name>
</gene>
<dbReference type="Gene3D" id="3.30.565.40">
    <property type="entry name" value="Fervidobacterium nodosum Rt17-B1 like"/>
    <property type="match status" value="1"/>
</dbReference>
<protein>
    <submittedName>
        <fullName evidence="4">DUF3298 domain-containing protein</fullName>
    </submittedName>
</protein>
<dbReference type="Pfam" id="PF13739">
    <property type="entry name" value="PdaC"/>
    <property type="match status" value="1"/>
</dbReference>
<feature type="chain" id="PRO_5047193946" evidence="1">
    <location>
        <begin position="23"/>
        <end position="227"/>
    </location>
</feature>
<organism evidence="4 5">
    <name type="scientific">Legionella lytica</name>
    <dbReference type="NCBI Taxonomy" id="96232"/>
    <lineage>
        <taxon>Bacteria</taxon>
        <taxon>Pseudomonadati</taxon>
        <taxon>Pseudomonadota</taxon>
        <taxon>Gammaproteobacteria</taxon>
        <taxon>Legionellales</taxon>
        <taxon>Legionellaceae</taxon>
        <taxon>Legionella</taxon>
    </lineage>
</organism>
<evidence type="ECO:0000259" key="2">
    <source>
        <dbReference type="Pfam" id="PF11738"/>
    </source>
</evidence>
<evidence type="ECO:0000313" key="5">
    <source>
        <dbReference type="Proteomes" id="UP001057474"/>
    </source>
</evidence>
<feature type="signal peptide" evidence="1">
    <location>
        <begin position="1"/>
        <end position="22"/>
    </location>
</feature>